<feature type="region of interest" description="Disordered" evidence="1">
    <location>
        <begin position="577"/>
        <end position="622"/>
    </location>
</feature>
<feature type="compositionally biased region" description="Basic and acidic residues" evidence="1">
    <location>
        <begin position="1"/>
        <end position="11"/>
    </location>
</feature>
<dbReference type="PANTHER" id="PTHR47842">
    <property type="entry name" value="EXPRESSED PROTEIN"/>
    <property type="match status" value="1"/>
</dbReference>
<feature type="region of interest" description="Disordered" evidence="1">
    <location>
        <begin position="650"/>
        <end position="681"/>
    </location>
</feature>
<name>A0A8E2JQX0_9PEZI</name>
<evidence type="ECO:0000313" key="3">
    <source>
        <dbReference type="Proteomes" id="UP000250140"/>
    </source>
</evidence>
<feature type="compositionally biased region" description="Basic and acidic residues" evidence="1">
    <location>
        <begin position="376"/>
        <end position="385"/>
    </location>
</feature>
<gene>
    <name evidence="2" type="ORF">AOQ84DRAFT_441261</name>
</gene>
<feature type="compositionally biased region" description="Pro residues" evidence="1">
    <location>
        <begin position="12"/>
        <end position="22"/>
    </location>
</feature>
<feature type="compositionally biased region" description="Low complexity" evidence="1">
    <location>
        <begin position="493"/>
        <end position="504"/>
    </location>
</feature>
<dbReference type="Proteomes" id="UP000250140">
    <property type="component" value="Unassembled WGS sequence"/>
</dbReference>
<feature type="region of interest" description="Disordered" evidence="1">
    <location>
        <begin position="481"/>
        <end position="531"/>
    </location>
</feature>
<proteinExistence type="predicted"/>
<feature type="region of interest" description="Disordered" evidence="1">
    <location>
        <begin position="348"/>
        <end position="420"/>
    </location>
</feature>
<evidence type="ECO:0008006" key="4">
    <source>
        <dbReference type="Google" id="ProtNLM"/>
    </source>
</evidence>
<feature type="compositionally biased region" description="Pro residues" evidence="1">
    <location>
        <begin position="519"/>
        <end position="528"/>
    </location>
</feature>
<accession>A0A8E2JQX0</accession>
<evidence type="ECO:0000256" key="1">
    <source>
        <dbReference type="SAM" id="MobiDB-lite"/>
    </source>
</evidence>
<feature type="compositionally biased region" description="Polar residues" evidence="1">
    <location>
        <begin position="706"/>
        <end position="726"/>
    </location>
</feature>
<dbReference type="AlphaFoldDB" id="A0A8E2JQX0"/>
<protein>
    <recommendedName>
        <fullName evidence="4">DUF676 domain-containing protein</fullName>
    </recommendedName>
</protein>
<dbReference type="Gene3D" id="3.40.50.1820">
    <property type="entry name" value="alpha/beta hydrolase"/>
    <property type="match status" value="1"/>
</dbReference>
<organism evidence="2 3">
    <name type="scientific">Glonium stellatum</name>
    <dbReference type="NCBI Taxonomy" id="574774"/>
    <lineage>
        <taxon>Eukaryota</taxon>
        <taxon>Fungi</taxon>
        <taxon>Dikarya</taxon>
        <taxon>Ascomycota</taxon>
        <taxon>Pezizomycotina</taxon>
        <taxon>Dothideomycetes</taxon>
        <taxon>Pleosporomycetidae</taxon>
        <taxon>Gloniales</taxon>
        <taxon>Gloniaceae</taxon>
        <taxon>Glonium</taxon>
    </lineage>
</organism>
<keyword evidence="3" id="KW-1185">Reference proteome</keyword>
<dbReference type="EMBL" id="KV750208">
    <property type="protein sequence ID" value="OCL05794.1"/>
    <property type="molecule type" value="Genomic_DNA"/>
</dbReference>
<feature type="region of interest" description="Disordered" evidence="1">
    <location>
        <begin position="213"/>
        <end position="238"/>
    </location>
</feature>
<feature type="region of interest" description="Disordered" evidence="1">
    <location>
        <begin position="706"/>
        <end position="745"/>
    </location>
</feature>
<evidence type="ECO:0000313" key="2">
    <source>
        <dbReference type="EMBL" id="OCL05794.1"/>
    </source>
</evidence>
<dbReference type="SUPFAM" id="SSF53474">
    <property type="entry name" value="alpha/beta-Hydrolases"/>
    <property type="match status" value="1"/>
</dbReference>
<feature type="compositionally biased region" description="Polar residues" evidence="1">
    <location>
        <begin position="45"/>
        <end position="62"/>
    </location>
</feature>
<feature type="compositionally biased region" description="Basic and acidic residues" evidence="1">
    <location>
        <begin position="650"/>
        <end position="660"/>
    </location>
</feature>
<feature type="compositionally biased region" description="Polar residues" evidence="1">
    <location>
        <begin position="481"/>
        <end position="492"/>
    </location>
</feature>
<dbReference type="InterPro" id="IPR029058">
    <property type="entry name" value="AB_hydrolase_fold"/>
</dbReference>
<dbReference type="OrthoDB" id="3248508at2759"/>
<reference evidence="2 3" key="1">
    <citation type="journal article" date="2016" name="Nat. Commun.">
        <title>Ectomycorrhizal ecology is imprinted in the genome of the dominant symbiotic fungus Cenococcum geophilum.</title>
        <authorList>
            <consortium name="DOE Joint Genome Institute"/>
            <person name="Peter M."/>
            <person name="Kohler A."/>
            <person name="Ohm R.A."/>
            <person name="Kuo A."/>
            <person name="Krutzmann J."/>
            <person name="Morin E."/>
            <person name="Arend M."/>
            <person name="Barry K.W."/>
            <person name="Binder M."/>
            <person name="Choi C."/>
            <person name="Clum A."/>
            <person name="Copeland A."/>
            <person name="Grisel N."/>
            <person name="Haridas S."/>
            <person name="Kipfer T."/>
            <person name="LaButti K."/>
            <person name="Lindquist E."/>
            <person name="Lipzen A."/>
            <person name="Maire R."/>
            <person name="Meier B."/>
            <person name="Mihaltcheva S."/>
            <person name="Molinier V."/>
            <person name="Murat C."/>
            <person name="Poggeler S."/>
            <person name="Quandt C.A."/>
            <person name="Sperisen C."/>
            <person name="Tritt A."/>
            <person name="Tisserant E."/>
            <person name="Crous P.W."/>
            <person name="Henrissat B."/>
            <person name="Nehls U."/>
            <person name="Egli S."/>
            <person name="Spatafora J.W."/>
            <person name="Grigoriev I.V."/>
            <person name="Martin F.M."/>
        </authorList>
    </citation>
    <scope>NUCLEOTIDE SEQUENCE [LARGE SCALE GENOMIC DNA]</scope>
    <source>
        <strain evidence="2 3">CBS 207.34</strain>
    </source>
</reference>
<feature type="compositionally biased region" description="Polar residues" evidence="1">
    <location>
        <begin position="506"/>
        <end position="516"/>
    </location>
</feature>
<feature type="region of interest" description="Disordered" evidence="1">
    <location>
        <begin position="1"/>
        <end position="66"/>
    </location>
</feature>
<feature type="compositionally biased region" description="Basic and acidic residues" evidence="1">
    <location>
        <begin position="577"/>
        <end position="620"/>
    </location>
</feature>
<sequence>MGMARPSDHRLPSPPRNPPPLPPRRRSDTNHLTTDTDAPPPYTPFQSTIASHDPRTSSTQSLVPVPESEYAGRRTLLLIYIHGFMGDETSFQSFPAHVHNLVTVTLADTHVVHTKIYPKYKSRRAIEFARDDFSKWLTPHESPKTDTILLGHSMGGLLSAEVVLLPPHSPATGHVFRHRILGTINFDTPFLGMHPGVVISGLGSIFRPAAESPSPHAEGFVPNTPPQEFSAKKSANEAARPNRVNTLFLPNPSDPNYNPAFPNDIHVPVRKGWTGAMHFVSKHSDGLMKATKSYVASHLEFGGAMADYSGLKKRYTRIRVLEEDESTRKAAISAIRSPPRIRFLNYYTASTGRPKKPKSSSPSPPRLSSRGRSTSQRREGSKECPIEIEMQSMHLAPSSARGSPTRRSRSLSTSPRISVEEHRDDVVIPKEPEIPQSATEESEMEMRHIDSIPIDEDTELSPCSEQPIRNLSASYQATGFSTKPIDSQETITSSVSAAESAPPSDLSPSILGNSTLALPPIPPIPDEPPVIDFSQYSDKDARKLAEKDHNRRVRAYKCAVKDRENAIKDRLKLEEKMQRKKRKEAEKLKKAEGKVAASRAKEKLVEKRAEERDKTDKEIVRAPAIEEEEEEFSWERVWAADRAREAEQREFERLSREGKAAEIQSINRGEKESVWGNEEDDLTLENDHNMTSASSSSIHEYNNAILNTEPATERSSTTPESKSNSEPPTPKPRRDKRFCVLPPKDSRGRPDPTWVRVFMEGVDEVGAHCGLFFVSETYERLVGDVGSKIEEWVREEMTVLYLKGLEG</sequence>
<dbReference type="PANTHER" id="PTHR47842:SF3">
    <property type="entry name" value="DUF676 DOMAIN-CONTAINING PROTEIN"/>
    <property type="match status" value="1"/>
</dbReference>